<evidence type="ECO:0000313" key="2">
    <source>
        <dbReference type="EMBL" id="QJI00527.1"/>
    </source>
</evidence>
<dbReference type="AlphaFoldDB" id="A0A6H1ZAA1"/>
<gene>
    <name evidence="1" type="ORF">TM448A00108_0111</name>
    <name evidence="2" type="ORF">TM448B01989_0003</name>
</gene>
<evidence type="ECO:0000313" key="1">
    <source>
        <dbReference type="EMBL" id="QJA44484.1"/>
    </source>
</evidence>
<accession>A0A6H1ZAA1</accession>
<reference evidence="1" key="1">
    <citation type="submission" date="2020-03" db="EMBL/GenBank/DDBJ databases">
        <title>The deep terrestrial virosphere.</title>
        <authorList>
            <person name="Holmfeldt K."/>
            <person name="Nilsson E."/>
            <person name="Simone D."/>
            <person name="Lopez-Fernandez M."/>
            <person name="Wu X."/>
            <person name="de Brujin I."/>
            <person name="Lundin D."/>
            <person name="Andersson A."/>
            <person name="Bertilsson S."/>
            <person name="Dopson M."/>
        </authorList>
    </citation>
    <scope>NUCLEOTIDE SEQUENCE</scope>
    <source>
        <strain evidence="1">TM448A00108</strain>
        <strain evidence="2">TM448B01989</strain>
    </source>
</reference>
<organism evidence="1">
    <name type="scientific">viral metagenome</name>
    <dbReference type="NCBI Taxonomy" id="1070528"/>
    <lineage>
        <taxon>unclassified sequences</taxon>
        <taxon>metagenomes</taxon>
        <taxon>organismal metagenomes</taxon>
    </lineage>
</organism>
<protein>
    <submittedName>
        <fullName evidence="1">Uncharacterized protein</fullName>
    </submittedName>
</protein>
<proteinExistence type="predicted"/>
<dbReference type="EMBL" id="MT143976">
    <property type="protein sequence ID" value="QJA44484.1"/>
    <property type="molecule type" value="Genomic_DNA"/>
</dbReference>
<sequence>MRDIRQKILDLIIEEASYLETKDEVRAVYSVLMSISLEIGEIMRQIRENKFGG</sequence>
<name>A0A6H1ZAA1_9ZZZZ</name>
<dbReference type="EMBL" id="MT144859">
    <property type="protein sequence ID" value="QJI00527.1"/>
    <property type="molecule type" value="Genomic_DNA"/>
</dbReference>